<keyword evidence="4" id="KW-0572">Peptidoglycan-anchor</keyword>
<dbReference type="InterPro" id="IPR019931">
    <property type="entry name" value="LPXTG_anchor"/>
</dbReference>
<feature type="region of interest" description="Disordered" evidence="5">
    <location>
        <begin position="52"/>
        <end position="75"/>
    </location>
</feature>
<keyword evidence="1" id="KW-0134">Cell wall</keyword>
<dbReference type="NCBIfam" id="TIGR01167">
    <property type="entry name" value="LPXTG_anchor"/>
    <property type="match status" value="1"/>
</dbReference>
<feature type="compositionally biased region" description="Basic and acidic residues" evidence="5">
    <location>
        <begin position="384"/>
        <end position="434"/>
    </location>
</feature>
<evidence type="ECO:0000256" key="4">
    <source>
        <dbReference type="ARBA" id="ARBA00023088"/>
    </source>
</evidence>
<sequence>MSIMNFKKVLLGSIATTAAVGTLFASQLQVAEAAAYETPVDENGNVILGGAPDVNPADKSATPGGSNQFKLSVDENGVPTTVSNNKQAKSVEQLKEQNLNEGFKTKAEAEDAAKKVLKEDKVNKSFTVTQGANSNYYFSLSPNEPAKKADTQDKEATVAELKEQNAGDGFKTKAEAEEAAKTVLKDDKVNKSFTVSQGANSNYYFLLSPNEAEETVDTQDKQATVDELKEQNAGDGFKTKAEAEDAAKTVLAEDKVNKSFTVSQGANSNYYFLLSPNEAEEVVEEDKADNKSEDKQEKPSEDKKDHKSASIKELEEQNLNDGFKTKKEAEDAAKKVLKEDKINKSFTVSQGANDNYYYLLSPNEAAAAGQSGKKTEGNQANTSEGKKSEAKPSEGKENTKGEDKKSDKQVAADKKVAAKKSDAVKANGKKEAAKKAKTTLPKTGAVASAAPAVLGLALASVGTAFAFGKKKEDK</sequence>
<feature type="region of interest" description="Disordered" evidence="5">
    <location>
        <begin position="280"/>
        <end position="326"/>
    </location>
</feature>
<keyword evidence="6" id="KW-1133">Transmembrane helix</keyword>
<proteinExistence type="predicted"/>
<dbReference type="PROSITE" id="PS50847">
    <property type="entry name" value="GRAM_POS_ANCHORING"/>
    <property type="match status" value="1"/>
</dbReference>
<name>A0A5N1GL59_9LACT</name>
<accession>A0A5N1GL59</accession>
<gene>
    <name evidence="9" type="ORF">F6I03_05550</name>
</gene>
<keyword evidence="6" id="KW-0472">Membrane</keyword>
<dbReference type="OrthoDB" id="9979837at2"/>
<comment type="caution">
    <text evidence="9">The sequence shown here is derived from an EMBL/GenBank/DDBJ whole genome shotgun (WGS) entry which is preliminary data.</text>
</comment>
<reference evidence="9 10" key="1">
    <citation type="submission" date="2019-09" db="EMBL/GenBank/DDBJ databases">
        <title>Draft genome sequence assemblies of isolates from the urinary tract.</title>
        <authorList>
            <person name="Mores C.R."/>
            <person name="Putonti C."/>
            <person name="Wolfe A.J."/>
        </authorList>
    </citation>
    <scope>NUCLEOTIDE SEQUENCE [LARGE SCALE GENOMIC DNA]</scope>
    <source>
        <strain evidence="9 10">UMB623</strain>
    </source>
</reference>
<keyword evidence="3 7" id="KW-0732">Signal</keyword>
<evidence type="ECO:0000313" key="10">
    <source>
        <dbReference type="Proteomes" id="UP000327148"/>
    </source>
</evidence>
<evidence type="ECO:0000259" key="8">
    <source>
        <dbReference type="PROSITE" id="PS50847"/>
    </source>
</evidence>
<feature type="compositionally biased region" description="Basic and acidic residues" evidence="5">
    <location>
        <begin position="288"/>
        <end position="315"/>
    </location>
</feature>
<dbReference type="Pfam" id="PF18656">
    <property type="entry name" value="DUF5633"/>
    <property type="match status" value="4"/>
</dbReference>
<evidence type="ECO:0000256" key="6">
    <source>
        <dbReference type="SAM" id="Phobius"/>
    </source>
</evidence>
<feature type="region of interest" description="Disordered" evidence="5">
    <location>
        <begin position="366"/>
        <end position="442"/>
    </location>
</feature>
<evidence type="ECO:0000313" key="9">
    <source>
        <dbReference type="EMBL" id="KAA9300771.1"/>
    </source>
</evidence>
<keyword evidence="2" id="KW-0964">Secreted</keyword>
<evidence type="ECO:0000256" key="5">
    <source>
        <dbReference type="SAM" id="MobiDB-lite"/>
    </source>
</evidence>
<feature type="chain" id="PRO_5038599334" evidence="7">
    <location>
        <begin position="26"/>
        <end position="474"/>
    </location>
</feature>
<feature type="domain" description="Gram-positive cocci surface proteins LPxTG" evidence="8">
    <location>
        <begin position="440"/>
        <end position="474"/>
    </location>
</feature>
<dbReference type="EMBL" id="VYWO01000003">
    <property type="protein sequence ID" value="KAA9300771.1"/>
    <property type="molecule type" value="Genomic_DNA"/>
</dbReference>
<feature type="transmembrane region" description="Helical" evidence="6">
    <location>
        <begin position="445"/>
        <end position="468"/>
    </location>
</feature>
<protein>
    <submittedName>
        <fullName evidence="9">LPXTG cell wall anchor domain-containing protein</fullName>
    </submittedName>
</protein>
<dbReference type="Proteomes" id="UP000327148">
    <property type="component" value="Unassembled WGS sequence"/>
</dbReference>
<keyword evidence="6" id="KW-0812">Transmembrane</keyword>
<feature type="signal peptide" evidence="7">
    <location>
        <begin position="1"/>
        <end position="25"/>
    </location>
</feature>
<evidence type="ECO:0000256" key="2">
    <source>
        <dbReference type="ARBA" id="ARBA00022525"/>
    </source>
</evidence>
<evidence type="ECO:0000256" key="3">
    <source>
        <dbReference type="ARBA" id="ARBA00022729"/>
    </source>
</evidence>
<dbReference type="InterPro" id="IPR040912">
    <property type="entry name" value="DUF5633"/>
</dbReference>
<organism evidence="9 10">
    <name type="scientific">Aerococcus sanguinicola</name>
    <dbReference type="NCBI Taxonomy" id="119206"/>
    <lineage>
        <taxon>Bacteria</taxon>
        <taxon>Bacillati</taxon>
        <taxon>Bacillota</taxon>
        <taxon>Bacilli</taxon>
        <taxon>Lactobacillales</taxon>
        <taxon>Aerococcaceae</taxon>
        <taxon>Aerococcus</taxon>
    </lineage>
</organism>
<dbReference type="Pfam" id="PF00746">
    <property type="entry name" value="Gram_pos_anchor"/>
    <property type="match status" value="1"/>
</dbReference>
<evidence type="ECO:0000256" key="7">
    <source>
        <dbReference type="SAM" id="SignalP"/>
    </source>
</evidence>
<dbReference type="AlphaFoldDB" id="A0A5N1GL59"/>
<evidence type="ECO:0000256" key="1">
    <source>
        <dbReference type="ARBA" id="ARBA00022512"/>
    </source>
</evidence>